<dbReference type="STRING" id="13735.ENSPSIP00000002501"/>
<reference evidence="7" key="2">
    <citation type="journal article" date="2013" name="Nat. Genet.">
        <title>The draft genomes of soft-shell turtle and green sea turtle yield insights into the development and evolution of the turtle-specific body plan.</title>
        <authorList>
            <person name="Wang Z."/>
            <person name="Pascual-Anaya J."/>
            <person name="Zadissa A."/>
            <person name="Li W."/>
            <person name="Niimura Y."/>
            <person name="Huang Z."/>
            <person name="Li C."/>
            <person name="White S."/>
            <person name="Xiong Z."/>
            <person name="Fang D."/>
            <person name="Wang B."/>
            <person name="Ming Y."/>
            <person name="Chen Y."/>
            <person name="Zheng Y."/>
            <person name="Kuraku S."/>
            <person name="Pignatelli M."/>
            <person name="Herrero J."/>
            <person name="Beal K."/>
            <person name="Nozawa M."/>
            <person name="Li Q."/>
            <person name="Wang J."/>
            <person name="Zhang H."/>
            <person name="Yu L."/>
            <person name="Shigenobu S."/>
            <person name="Wang J."/>
            <person name="Liu J."/>
            <person name="Flicek P."/>
            <person name="Searle S."/>
            <person name="Wang J."/>
            <person name="Kuratani S."/>
            <person name="Yin Y."/>
            <person name="Aken B."/>
            <person name="Zhang G."/>
            <person name="Irie N."/>
        </authorList>
    </citation>
    <scope>NUCLEOTIDE SEQUENCE [LARGE SCALE GENOMIC DNA]</scope>
    <source>
        <strain evidence="7">Daiwa-1</strain>
    </source>
</reference>
<dbReference type="Pfam" id="PF00089">
    <property type="entry name" value="Trypsin"/>
    <property type="match status" value="1"/>
</dbReference>
<reference evidence="6" key="4">
    <citation type="submission" date="2025-09" db="UniProtKB">
        <authorList>
            <consortium name="Ensembl"/>
        </authorList>
    </citation>
    <scope>IDENTIFICATION</scope>
</reference>
<dbReference type="InterPro" id="IPR001254">
    <property type="entry name" value="Trypsin_dom"/>
</dbReference>
<keyword evidence="7" id="KW-1185">Reference proteome</keyword>
<reference evidence="7" key="1">
    <citation type="submission" date="2011-10" db="EMBL/GenBank/DDBJ databases">
        <authorList>
            <consortium name="Soft-shell Turtle Genome Consortium"/>
        </authorList>
    </citation>
    <scope>NUCLEOTIDE SEQUENCE [LARGE SCALE GENOMIC DNA]</scope>
    <source>
        <strain evidence="7">Daiwa-1</strain>
    </source>
</reference>
<dbReference type="SMART" id="SM00020">
    <property type="entry name" value="Tryp_SPc"/>
    <property type="match status" value="1"/>
</dbReference>
<dbReference type="EMBL" id="AGCU01120014">
    <property type="status" value="NOT_ANNOTATED_CDS"/>
    <property type="molecule type" value="Genomic_DNA"/>
</dbReference>
<evidence type="ECO:0000256" key="2">
    <source>
        <dbReference type="ARBA" id="ARBA00023145"/>
    </source>
</evidence>
<dbReference type="Proteomes" id="UP000007267">
    <property type="component" value="Unassembled WGS sequence"/>
</dbReference>
<evidence type="ECO:0000313" key="6">
    <source>
        <dbReference type="Ensembl" id="ENSPSIP00000002501.1"/>
    </source>
</evidence>
<dbReference type="PRINTS" id="PR00722">
    <property type="entry name" value="CHYMOTRYPSIN"/>
</dbReference>
<dbReference type="InterPro" id="IPR043504">
    <property type="entry name" value="Peptidase_S1_PA_chymotrypsin"/>
</dbReference>
<accession>K7F391</accession>
<dbReference type="AlphaFoldDB" id="K7F391"/>
<dbReference type="SUPFAM" id="SSF50494">
    <property type="entry name" value="Trypsin-like serine proteases"/>
    <property type="match status" value="1"/>
</dbReference>
<proteinExistence type="predicted"/>
<dbReference type="InterPro" id="IPR009003">
    <property type="entry name" value="Peptidase_S1_PA"/>
</dbReference>
<evidence type="ECO:0000256" key="1">
    <source>
        <dbReference type="ARBA" id="ARBA00022729"/>
    </source>
</evidence>
<keyword evidence="1 4" id="KW-0732">Signal</keyword>
<evidence type="ECO:0000256" key="3">
    <source>
        <dbReference type="ARBA" id="ARBA00023157"/>
    </source>
</evidence>
<evidence type="ECO:0000259" key="5">
    <source>
        <dbReference type="PROSITE" id="PS50240"/>
    </source>
</evidence>
<dbReference type="GO" id="GO:0006508">
    <property type="term" value="P:proteolysis"/>
    <property type="evidence" value="ECO:0007669"/>
    <property type="project" value="InterPro"/>
</dbReference>
<dbReference type="CDD" id="cd00190">
    <property type="entry name" value="Tryp_SPc"/>
    <property type="match status" value="1"/>
</dbReference>
<dbReference type="PROSITE" id="PS50240">
    <property type="entry name" value="TRYPSIN_DOM"/>
    <property type="match status" value="1"/>
</dbReference>
<keyword evidence="2" id="KW-0865">Zymogen</keyword>
<reference evidence="6" key="3">
    <citation type="submission" date="2025-08" db="UniProtKB">
        <authorList>
            <consortium name="Ensembl"/>
        </authorList>
    </citation>
    <scope>IDENTIFICATION</scope>
</reference>
<dbReference type="Ensembl" id="ENSPSIT00000002510.1">
    <property type="protein sequence ID" value="ENSPSIP00000002501.1"/>
    <property type="gene ID" value="ENSPSIG00000002461.1"/>
</dbReference>
<feature type="signal peptide" evidence="4">
    <location>
        <begin position="1"/>
        <end position="19"/>
    </location>
</feature>
<dbReference type="Gene3D" id="2.40.10.10">
    <property type="entry name" value="Trypsin-like serine proteases"/>
    <property type="match status" value="2"/>
</dbReference>
<dbReference type="GO" id="GO:0004252">
    <property type="term" value="F:serine-type endopeptidase activity"/>
    <property type="evidence" value="ECO:0007669"/>
    <property type="project" value="InterPro"/>
</dbReference>
<dbReference type="HOGENOM" id="CLU_006842_1_0_1"/>
<sequence>VQFVLLLSTAFLLSPGAQAGEIVGGWEARPHSRPYMAYLYIKDGEEPLHCGGFLVAMCPPPPNGSCIALGVCSNIFVVLGAHNISQGELNRQDISVDRKIPHEGYNKDTLKNDIMLLQLKEEATLNELVGTITLPHANERVEPGTLCSVAGGGTVWPDGASYRGTLQEVDVVVMPDAACPRNPDWLYRLYDPATMMCVGWGMEGPKQRPGELSEGDSGGPLVCGGTAQGIVSWGPDKAPGVYTKISTFIPWIKKTMRTLQPGYEAPNSRVSRQEP</sequence>
<dbReference type="OMA" id="PYRNDIM"/>
<protein>
    <recommendedName>
        <fullName evidence="5">Peptidase S1 domain-containing protein</fullName>
    </recommendedName>
</protein>
<dbReference type="GeneTree" id="ENSGT01030000234551"/>
<name>K7F391_PELSI</name>
<feature type="chain" id="PRO_5003901301" description="Peptidase S1 domain-containing protein" evidence="4">
    <location>
        <begin position="20"/>
        <end position="275"/>
    </location>
</feature>
<dbReference type="InterPro" id="IPR001314">
    <property type="entry name" value="Peptidase_S1A"/>
</dbReference>
<feature type="domain" description="Peptidase S1" evidence="5">
    <location>
        <begin position="22"/>
        <end position="257"/>
    </location>
</feature>
<organism evidence="6 7">
    <name type="scientific">Pelodiscus sinensis</name>
    <name type="common">Chinese softshell turtle</name>
    <name type="synonym">Trionyx sinensis</name>
    <dbReference type="NCBI Taxonomy" id="13735"/>
    <lineage>
        <taxon>Eukaryota</taxon>
        <taxon>Metazoa</taxon>
        <taxon>Chordata</taxon>
        <taxon>Craniata</taxon>
        <taxon>Vertebrata</taxon>
        <taxon>Euteleostomi</taxon>
        <taxon>Archelosauria</taxon>
        <taxon>Testudinata</taxon>
        <taxon>Testudines</taxon>
        <taxon>Cryptodira</taxon>
        <taxon>Trionychia</taxon>
        <taxon>Trionychidae</taxon>
        <taxon>Pelodiscus</taxon>
    </lineage>
</organism>
<dbReference type="PANTHER" id="PTHR24271:SF81">
    <property type="entry name" value="GRANZYME B"/>
    <property type="match status" value="1"/>
</dbReference>
<keyword evidence="3" id="KW-1015">Disulfide bond</keyword>
<evidence type="ECO:0000313" key="7">
    <source>
        <dbReference type="Proteomes" id="UP000007267"/>
    </source>
</evidence>
<dbReference type="eggNOG" id="KOG3627">
    <property type="taxonomic scope" value="Eukaryota"/>
</dbReference>
<dbReference type="PANTHER" id="PTHR24271">
    <property type="entry name" value="KALLIKREIN-RELATED"/>
    <property type="match status" value="1"/>
</dbReference>
<evidence type="ECO:0000256" key="4">
    <source>
        <dbReference type="SAM" id="SignalP"/>
    </source>
</evidence>